<dbReference type="CDD" id="cd04301">
    <property type="entry name" value="NAT_SF"/>
    <property type="match status" value="1"/>
</dbReference>
<dbReference type="GO" id="GO:0016747">
    <property type="term" value="F:acyltransferase activity, transferring groups other than amino-acyl groups"/>
    <property type="evidence" value="ECO:0007669"/>
    <property type="project" value="InterPro"/>
</dbReference>
<feature type="domain" description="N-acetyltransferase" evidence="1">
    <location>
        <begin position="111"/>
        <end position="252"/>
    </location>
</feature>
<keyword evidence="3" id="KW-1185">Reference proteome</keyword>
<dbReference type="RefSeq" id="WP_153835545.1">
    <property type="nucleotide sequence ID" value="NZ_JBHUMW010000049.1"/>
</dbReference>
<sequence>MSSDIDIRKIEELSMNAFPSLQTQLLDGWVLRFSNGYAKRANSINPLYHSQEDINRKIEKCEKVYQRKGLKVIYKLTTHVFPEELDNILERKGYGLVGETSVQLLSLDEEETIFSNKASIDNQLNDRWFSEFCELNHIKVADQHTLKQMLNHINADVCYVRLTNEKEETLACGMGVLEGGWIGLYDIVTSKMHRNKGYGIELVSSILNWGKKHGAEKAYLQVMLHNIPALKLYKKLGFTEAYQYWYRIKREC</sequence>
<evidence type="ECO:0000259" key="1">
    <source>
        <dbReference type="PROSITE" id="PS51186"/>
    </source>
</evidence>
<protein>
    <submittedName>
        <fullName evidence="2">GNAT family N-acetyltransferase</fullName>
    </submittedName>
</protein>
<name>A0A6N7R082_9BACI</name>
<organism evidence="2 3">
    <name type="scientific">Gracilibacillus thailandensis</name>
    <dbReference type="NCBI Taxonomy" id="563735"/>
    <lineage>
        <taxon>Bacteria</taxon>
        <taxon>Bacillati</taxon>
        <taxon>Bacillota</taxon>
        <taxon>Bacilli</taxon>
        <taxon>Bacillales</taxon>
        <taxon>Bacillaceae</taxon>
        <taxon>Gracilibacillus</taxon>
    </lineage>
</organism>
<dbReference type="AlphaFoldDB" id="A0A6N7R082"/>
<comment type="caution">
    <text evidence="2">The sequence shown here is derived from an EMBL/GenBank/DDBJ whole genome shotgun (WGS) entry which is preliminary data.</text>
</comment>
<dbReference type="EMBL" id="WJEE01000022">
    <property type="protein sequence ID" value="MRI66882.1"/>
    <property type="molecule type" value="Genomic_DNA"/>
</dbReference>
<dbReference type="InterPro" id="IPR016181">
    <property type="entry name" value="Acyl_CoA_acyltransferase"/>
</dbReference>
<dbReference type="InterPro" id="IPR000182">
    <property type="entry name" value="GNAT_dom"/>
</dbReference>
<gene>
    <name evidence="2" type="ORF">GH885_11115</name>
</gene>
<reference evidence="2 3" key="1">
    <citation type="submission" date="2019-10" db="EMBL/GenBank/DDBJ databases">
        <title>Gracilibacillus salitolerans sp. nov., a moderate halophile isolated from a saline soil in northwest China.</title>
        <authorList>
            <person name="Gan L."/>
        </authorList>
    </citation>
    <scope>NUCLEOTIDE SEQUENCE [LARGE SCALE GENOMIC DNA]</scope>
    <source>
        <strain evidence="2 3">TP2-8</strain>
    </source>
</reference>
<evidence type="ECO:0000313" key="3">
    <source>
        <dbReference type="Proteomes" id="UP000435187"/>
    </source>
</evidence>
<dbReference type="Gene3D" id="3.40.630.30">
    <property type="match status" value="1"/>
</dbReference>
<accession>A0A6N7R082</accession>
<keyword evidence="2" id="KW-0808">Transferase</keyword>
<proteinExistence type="predicted"/>
<dbReference type="Pfam" id="PF24553">
    <property type="entry name" value="Rv0428c_C"/>
    <property type="match status" value="1"/>
</dbReference>
<dbReference type="PROSITE" id="PS51186">
    <property type="entry name" value="GNAT"/>
    <property type="match status" value="1"/>
</dbReference>
<dbReference type="SUPFAM" id="SSF55729">
    <property type="entry name" value="Acyl-CoA N-acyltransferases (Nat)"/>
    <property type="match status" value="1"/>
</dbReference>
<dbReference type="Proteomes" id="UP000435187">
    <property type="component" value="Unassembled WGS sequence"/>
</dbReference>
<dbReference type="InterPro" id="IPR056935">
    <property type="entry name" value="Rv0428c-like_C"/>
</dbReference>
<evidence type="ECO:0000313" key="2">
    <source>
        <dbReference type="EMBL" id="MRI66882.1"/>
    </source>
</evidence>